<sequence>MSEGENTPVRRRGGFARNIQAEGEKEEDTSWLLVYLDVITLLLIVFVILLVLLDPDPDDEPRGHGVFDGTEHVFEGRPTIIEGRPDSPDAVEIPIELQERGIEAAGEEDTLTFRLDDAVLFETAGAELLPEGQDAIDELVPIFEATGARISIEGHTDNIPISTAQFPSNWELSSARASSVLRYLADQGIAQNRMRAIGYGDIRPIASNETAEGRAQNRRVEITLHFDPTRDDFDELPLD</sequence>
<dbReference type="InterPro" id="IPR036737">
    <property type="entry name" value="OmpA-like_sf"/>
</dbReference>
<reference evidence="10" key="1">
    <citation type="submission" date="2016-02" db="EMBL/GenBank/DDBJ databases">
        <title>Halorhodospira halochloris DSM-1059 complete genome, version 2.</title>
        <authorList>
            <person name="Tsukatani Y."/>
        </authorList>
    </citation>
    <scope>NUCLEOTIDE SEQUENCE</scope>
    <source>
        <strain evidence="10">DSM 1059</strain>
    </source>
</reference>
<evidence type="ECO:0000256" key="7">
    <source>
        <dbReference type="PROSITE-ProRule" id="PRU00473"/>
    </source>
</evidence>
<dbReference type="KEGG" id="hhk:HH1059_17220"/>
<evidence type="ECO:0000256" key="8">
    <source>
        <dbReference type="SAM" id="Phobius"/>
    </source>
</evidence>
<evidence type="ECO:0000256" key="3">
    <source>
        <dbReference type="ARBA" id="ARBA00022475"/>
    </source>
</evidence>
<keyword evidence="10" id="KW-0969">Cilium</keyword>
<dbReference type="InterPro" id="IPR050330">
    <property type="entry name" value="Bact_OuterMem_StrucFunc"/>
</dbReference>
<keyword evidence="5 8" id="KW-1133">Transmembrane helix</keyword>
<dbReference type="Pfam" id="PF13677">
    <property type="entry name" value="MotB_plug"/>
    <property type="match status" value="1"/>
</dbReference>
<organism evidence="10 11">
    <name type="scientific">Halorhodospira halochloris</name>
    <name type="common">Ectothiorhodospira halochloris</name>
    <dbReference type="NCBI Taxonomy" id="1052"/>
    <lineage>
        <taxon>Bacteria</taxon>
        <taxon>Pseudomonadati</taxon>
        <taxon>Pseudomonadota</taxon>
        <taxon>Gammaproteobacteria</taxon>
        <taxon>Chromatiales</taxon>
        <taxon>Ectothiorhodospiraceae</taxon>
        <taxon>Halorhodospira</taxon>
    </lineage>
</organism>
<keyword evidence="4 8" id="KW-0812">Transmembrane</keyword>
<evidence type="ECO:0000259" key="9">
    <source>
        <dbReference type="PROSITE" id="PS51123"/>
    </source>
</evidence>
<keyword evidence="11" id="KW-1185">Reference proteome</keyword>
<feature type="domain" description="OmpA-like" evidence="9">
    <location>
        <begin position="108"/>
        <end position="228"/>
    </location>
</feature>
<keyword evidence="6 7" id="KW-0472">Membrane</keyword>
<keyword evidence="3" id="KW-1003">Cell membrane</keyword>
<comment type="subcellular location">
    <subcellularLocation>
        <location evidence="1">Cell membrane</location>
        <topology evidence="1">Single-pass membrane protein</topology>
    </subcellularLocation>
</comment>
<evidence type="ECO:0000313" key="10">
    <source>
        <dbReference type="EMBL" id="BAU58434.1"/>
    </source>
</evidence>
<evidence type="ECO:0000256" key="4">
    <source>
        <dbReference type="ARBA" id="ARBA00022692"/>
    </source>
</evidence>
<dbReference type="OrthoDB" id="9815217at2"/>
<dbReference type="PANTHER" id="PTHR30329">
    <property type="entry name" value="STATOR ELEMENT OF FLAGELLAR MOTOR COMPLEX"/>
    <property type="match status" value="1"/>
</dbReference>
<keyword evidence="10" id="KW-0282">Flagellum</keyword>
<feature type="transmembrane region" description="Helical" evidence="8">
    <location>
        <begin position="32"/>
        <end position="53"/>
    </location>
</feature>
<comment type="similarity">
    <text evidence="2">Belongs to the MotB family.</text>
</comment>
<dbReference type="SUPFAM" id="SSF103088">
    <property type="entry name" value="OmpA-like"/>
    <property type="match status" value="1"/>
</dbReference>
<dbReference type="PRINTS" id="PR01023">
    <property type="entry name" value="NAFLGMOTY"/>
</dbReference>
<dbReference type="RefSeq" id="WP_096409798.1">
    <property type="nucleotide sequence ID" value="NZ_AP017372.2"/>
</dbReference>
<dbReference type="Pfam" id="PF00691">
    <property type="entry name" value="OmpA"/>
    <property type="match status" value="1"/>
</dbReference>
<dbReference type="EMBL" id="AP017372">
    <property type="protein sequence ID" value="BAU58434.1"/>
    <property type="molecule type" value="Genomic_DNA"/>
</dbReference>
<dbReference type="InterPro" id="IPR025713">
    <property type="entry name" value="MotB-like_N_dom"/>
</dbReference>
<dbReference type="GO" id="GO:0005886">
    <property type="term" value="C:plasma membrane"/>
    <property type="evidence" value="ECO:0007669"/>
    <property type="project" value="UniProtKB-SubCell"/>
</dbReference>
<evidence type="ECO:0000256" key="1">
    <source>
        <dbReference type="ARBA" id="ARBA00004162"/>
    </source>
</evidence>
<dbReference type="Gene3D" id="3.30.1330.60">
    <property type="entry name" value="OmpA-like domain"/>
    <property type="match status" value="1"/>
</dbReference>
<gene>
    <name evidence="10" type="ORF">HH1059_17220</name>
</gene>
<dbReference type="PROSITE" id="PS51123">
    <property type="entry name" value="OMPA_2"/>
    <property type="match status" value="1"/>
</dbReference>
<protein>
    <submittedName>
        <fullName evidence="10">Flagellar motor rotation protein MotB</fullName>
    </submittedName>
</protein>
<keyword evidence="10" id="KW-0966">Cell projection</keyword>
<proteinExistence type="inferred from homology"/>
<accession>A0A0X8XCQ8</accession>
<dbReference type="PANTHER" id="PTHR30329:SF21">
    <property type="entry name" value="LIPOPROTEIN YIAD-RELATED"/>
    <property type="match status" value="1"/>
</dbReference>
<evidence type="ECO:0000256" key="2">
    <source>
        <dbReference type="ARBA" id="ARBA00008914"/>
    </source>
</evidence>
<dbReference type="CDD" id="cd07185">
    <property type="entry name" value="OmpA_C-like"/>
    <property type="match status" value="1"/>
</dbReference>
<dbReference type="AlphaFoldDB" id="A0A0X8XCQ8"/>
<dbReference type="InterPro" id="IPR006665">
    <property type="entry name" value="OmpA-like"/>
</dbReference>
<evidence type="ECO:0000313" key="11">
    <source>
        <dbReference type="Proteomes" id="UP000218890"/>
    </source>
</evidence>
<evidence type="ECO:0000256" key="6">
    <source>
        <dbReference type="ARBA" id="ARBA00023136"/>
    </source>
</evidence>
<evidence type="ECO:0000256" key="5">
    <source>
        <dbReference type="ARBA" id="ARBA00022989"/>
    </source>
</evidence>
<dbReference type="Proteomes" id="UP000218890">
    <property type="component" value="Chromosome"/>
</dbReference>
<name>A0A0X8XCQ8_HALHR</name>